<evidence type="ECO:0000313" key="5">
    <source>
        <dbReference type="EMBL" id="MBB3065724.1"/>
    </source>
</evidence>
<dbReference type="EMBL" id="JACHXA010000005">
    <property type="protein sequence ID" value="MBB3065724.1"/>
    <property type="molecule type" value="Genomic_DNA"/>
</dbReference>
<keyword evidence="2 5" id="KW-0238">DNA-binding</keyword>
<dbReference type="Pfam" id="PF13463">
    <property type="entry name" value="HTH_27"/>
    <property type="match status" value="1"/>
</dbReference>
<dbReference type="GO" id="GO:0006950">
    <property type="term" value="P:response to stress"/>
    <property type="evidence" value="ECO:0007669"/>
    <property type="project" value="TreeGrafter"/>
</dbReference>
<evidence type="ECO:0000256" key="2">
    <source>
        <dbReference type="ARBA" id="ARBA00023125"/>
    </source>
</evidence>
<dbReference type="PROSITE" id="PS01117">
    <property type="entry name" value="HTH_MARR_1"/>
    <property type="match status" value="1"/>
</dbReference>
<gene>
    <name evidence="5" type="ORF">FHR98_002020</name>
</gene>
<keyword evidence="1" id="KW-0805">Transcription regulation</keyword>
<dbReference type="GO" id="GO:0003677">
    <property type="term" value="F:DNA binding"/>
    <property type="evidence" value="ECO:0007669"/>
    <property type="project" value="UniProtKB-KW"/>
</dbReference>
<reference evidence="5 6" key="1">
    <citation type="submission" date="2020-08" db="EMBL/GenBank/DDBJ databases">
        <title>Genomic Encyclopedia of Type Strains, Phase III (KMG-III): the genomes of soil and plant-associated and newly described type strains.</title>
        <authorList>
            <person name="Whitman W."/>
        </authorList>
    </citation>
    <scope>NUCLEOTIDE SEQUENCE [LARGE SCALE GENOMIC DNA]</scope>
    <source>
        <strain evidence="5 6">CECT 8803</strain>
    </source>
</reference>
<feature type="domain" description="HTH marR-type" evidence="4">
    <location>
        <begin position="5"/>
        <end position="143"/>
    </location>
</feature>
<organism evidence="5 6">
    <name type="scientific">Limibacillus halophilus</name>
    <dbReference type="NCBI Taxonomy" id="1579333"/>
    <lineage>
        <taxon>Bacteria</taxon>
        <taxon>Pseudomonadati</taxon>
        <taxon>Pseudomonadota</taxon>
        <taxon>Alphaproteobacteria</taxon>
        <taxon>Rhodospirillales</taxon>
        <taxon>Rhodovibrionaceae</taxon>
        <taxon>Limibacillus</taxon>
    </lineage>
</organism>
<dbReference type="InterPro" id="IPR000835">
    <property type="entry name" value="HTH_MarR-typ"/>
</dbReference>
<keyword evidence="3" id="KW-0804">Transcription</keyword>
<evidence type="ECO:0000313" key="6">
    <source>
        <dbReference type="Proteomes" id="UP000581135"/>
    </source>
</evidence>
<evidence type="ECO:0000259" key="4">
    <source>
        <dbReference type="PROSITE" id="PS50995"/>
    </source>
</evidence>
<proteinExistence type="predicted"/>
<dbReference type="GO" id="GO:0003700">
    <property type="term" value="F:DNA-binding transcription factor activity"/>
    <property type="evidence" value="ECO:0007669"/>
    <property type="project" value="InterPro"/>
</dbReference>
<dbReference type="InterPro" id="IPR039422">
    <property type="entry name" value="MarR/SlyA-like"/>
</dbReference>
<accession>A0A839SVJ5</accession>
<dbReference type="SMART" id="SM00347">
    <property type="entry name" value="HTH_MARR"/>
    <property type="match status" value="1"/>
</dbReference>
<evidence type="ECO:0000256" key="1">
    <source>
        <dbReference type="ARBA" id="ARBA00023015"/>
    </source>
</evidence>
<name>A0A839SVJ5_9PROT</name>
<dbReference type="SUPFAM" id="SSF46785">
    <property type="entry name" value="Winged helix' DNA-binding domain"/>
    <property type="match status" value="1"/>
</dbReference>
<sequence>MTESYVETIALVERLHRQVQEVVKAELERIDVRDLNSVQALILFNLGSMELSVGELMQRGYYQGSNVSYNVKKLVENEYLLQRRCPHDRRSIFVRASEKGVEISNRLAHLFAEQAKLLARDPRAEEALDQSSKGLALLQRFWAADGLVGVPQEQRRIFTAA</sequence>
<dbReference type="Proteomes" id="UP000581135">
    <property type="component" value="Unassembled WGS sequence"/>
</dbReference>
<dbReference type="AlphaFoldDB" id="A0A839SVJ5"/>
<dbReference type="PANTHER" id="PTHR33164">
    <property type="entry name" value="TRANSCRIPTIONAL REGULATOR, MARR FAMILY"/>
    <property type="match status" value="1"/>
</dbReference>
<dbReference type="Gene3D" id="1.10.10.10">
    <property type="entry name" value="Winged helix-like DNA-binding domain superfamily/Winged helix DNA-binding domain"/>
    <property type="match status" value="1"/>
</dbReference>
<comment type="caution">
    <text evidence="5">The sequence shown here is derived from an EMBL/GenBank/DDBJ whole genome shotgun (WGS) entry which is preliminary data.</text>
</comment>
<dbReference type="InterPro" id="IPR023187">
    <property type="entry name" value="Tscrpt_reg_MarR-type_CS"/>
</dbReference>
<keyword evidence="6" id="KW-1185">Reference proteome</keyword>
<evidence type="ECO:0000256" key="3">
    <source>
        <dbReference type="ARBA" id="ARBA00023163"/>
    </source>
</evidence>
<protein>
    <submittedName>
        <fullName evidence="5">DNA-binding MarR family transcriptional regulator</fullName>
    </submittedName>
</protein>
<dbReference type="InterPro" id="IPR036388">
    <property type="entry name" value="WH-like_DNA-bd_sf"/>
</dbReference>
<dbReference type="PANTHER" id="PTHR33164:SF102">
    <property type="entry name" value="TRANSCRIPTIONAL REGULATORY PROTEIN"/>
    <property type="match status" value="1"/>
</dbReference>
<dbReference type="InterPro" id="IPR036390">
    <property type="entry name" value="WH_DNA-bd_sf"/>
</dbReference>
<dbReference type="PROSITE" id="PS50995">
    <property type="entry name" value="HTH_MARR_2"/>
    <property type="match status" value="1"/>
</dbReference>